<dbReference type="EC" id="2.8.2.-" evidence="3"/>
<proteinExistence type="inferred from homology"/>
<dbReference type="RefSeq" id="XP_024056259.2">
    <property type="nucleotide sequence ID" value="XM_024200491.3"/>
</dbReference>
<dbReference type="PANTHER" id="PTHR11783">
    <property type="entry name" value="SULFOTRANSFERASE SULT"/>
    <property type="match status" value="1"/>
</dbReference>
<evidence type="ECO:0000256" key="3">
    <source>
        <dbReference type="RuleBase" id="RU361155"/>
    </source>
</evidence>
<dbReference type="GeneID" id="112106984"/>
<dbReference type="InterPro" id="IPR027417">
    <property type="entry name" value="P-loop_NTPase"/>
</dbReference>
<sequence length="179" mass="21294">MEPSEEFMFKHKGFYFLPDLANPEYIDSLEHFVIRDSDVFVVTFPKSVLASSWFDHIRGWYTHRADYNILFLTYEEMKKDLRSAVLKICDFLGKRLTEKELDVVVGKATFDNMKSDPRSNYEDKTCILEKGRDNFLRRGTVGDWKNIMTVSQSEKFNKVFNEKMKDLPFKFLWDLNEEI</sequence>
<dbReference type="GO" id="GO:0008146">
    <property type="term" value="F:sulfotransferase activity"/>
    <property type="evidence" value="ECO:0007669"/>
    <property type="project" value="InterPro"/>
</dbReference>
<dbReference type="InterPro" id="IPR000863">
    <property type="entry name" value="Sulfotransferase_dom"/>
</dbReference>
<evidence type="ECO:0000259" key="4">
    <source>
        <dbReference type="Pfam" id="PF00685"/>
    </source>
</evidence>
<evidence type="ECO:0000256" key="1">
    <source>
        <dbReference type="ARBA" id="ARBA00005771"/>
    </source>
</evidence>
<protein>
    <recommendedName>
        <fullName evidence="3">Sulfotransferase</fullName>
        <ecNumber evidence="3">2.8.2.-</ecNumber>
    </recommendedName>
</protein>
<organism evidence="5 6">
    <name type="scientific">Terrapene triunguis</name>
    <name type="common">Three-toed box turtle</name>
    <dbReference type="NCBI Taxonomy" id="2587831"/>
    <lineage>
        <taxon>Eukaryota</taxon>
        <taxon>Metazoa</taxon>
        <taxon>Chordata</taxon>
        <taxon>Craniata</taxon>
        <taxon>Vertebrata</taxon>
        <taxon>Euteleostomi</taxon>
        <taxon>Archelosauria</taxon>
        <taxon>Testudinata</taxon>
        <taxon>Testudines</taxon>
        <taxon>Cryptodira</taxon>
        <taxon>Durocryptodira</taxon>
        <taxon>Testudinoidea</taxon>
        <taxon>Emydidae</taxon>
        <taxon>Terrapene</taxon>
    </lineage>
</organism>
<dbReference type="Gene3D" id="3.40.50.300">
    <property type="entry name" value="P-loop containing nucleotide triphosphate hydrolases"/>
    <property type="match status" value="2"/>
</dbReference>
<keyword evidence="2 3" id="KW-0808">Transferase</keyword>
<reference evidence="5" key="2">
    <citation type="submission" date="2025-09" db="UniProtKB">
        <authorList>
            <consortium name="Ensembl"/>
        </authorList>
    </citation>
    <scope>IDENTIFICATION</scope>
</reference>
<dbReference type="SUPFAM" id="SSF52540">
    <property type="entry name" value="P-loop containing nucleoside triphosphate hydrolases"/>
    <property type="match status" value="1"/>
</dbReference>
<evidence type="ECO:0000313" key="6">
    <source>
        <dbReference type="Proteomes" id="UP000472274"/>
    </source>
</evidence>
<dbReference type="Pfam" id="PF00685">
    <property type="entry name" value="Sulfotransfer_1"/>
    <property type="match status" value="1"/>
</dbReference>
<keyword evidence="6" id="KW-1185">Reference proteome</keyword>
<dbReference type="RefSeq" id="XP_029768155.1">
    <property type="nucleotide sequence ID" value="XM_029912295.1"/>
</dbReference>
<reference evidence="5" key="1">
    <citation type="submission" date="2025-08" db="UniProtKB">
        <authorList>
            <consortium name="Ensembl"/>
        </authorList>
    </citation>
    <scope>IDENTIFICATION</scope>
</reference>
<name>A0A674KE64_9SAUR</name>
<dbReference type="Proteomes" id="UP000472274">
    <property type="component" value="Unplaced"/>
</dbReference>
<dbReference type="Ensembl" id="ENSTMTT00000031903.1">
    <property type="protein sequence ID" value="ENSTMTP00000030782.1"/>
    <property type="gene ID" value="ENSTMTG00000022196.1"/>
</dbReference>
<gene>
    <name evidence="5" type="primary">LOC112106984</name>
</gene>
<dbReference type="AlphaFoldDB" id="A0A674KE64"/>
<accession>A0A674KE64</accession>
<feature type="domain" description="Sulfotransferase" evidence="4">
    <location>
        <begin position="39"/>
        <end position="167"/>
    </location>
</feature>
<evidence type="ECO:0000313" key="5">
    <source>
        <dbReference type="Ensembl" id="ENSTMTP00000030782.1"/>
    </source>
</evidence>
<evidence type="ECO:0000256" key="2">
    <source>
        <dbReference type="ARBA" id="ARBA00022679"/>
    </source>
</evidence>
<comment type="similarity">
    <text evidence="1 3">Belongs to the sulfotransferase 1 family.</text>
</comment>
<dbReference type="GeneTree" id="ENSGT00940000156772"/>